<dbReference type="CDD" id="cd05819">
    <property type="entry name" value="NHL"/>
    <property type="match status" value="1"/>
</dbReference>
<dbReference type="KEGG" id="dak:DaAHT2_0764"/>
<keyword evidence="4" id="KW-0732">Signal</keyword>
<name>D6Z1P3_DESAT</name>
<dbReference type="Pfam" id="PF01436">
    <property type="entry name" value="NHL"/>
    <property type="match status" value="2"/>
</dbReference>
<dbReference type="InterPro" id="IPR050952">
    <property type="entry name" value="TRIM-NHL_E3_ligases"/>
</dbReference>
<organism evidence="5 6">
    <name type="scientific">Desulfurivibrio alkaliphilus (strain DSM 19089 / UNIQEM U267 / AHT2)</name>
    <dbReference type="NCBI Taxonomy" id="589865"/>
    <lineage>
        <taxon>Bacteria</taxon>
        <taxon>Pseudomonadati</taxon>
        <taxon>Thermodesulfobacteriota</taxon>
        <taxon>Desulfobulbia</taxon>
        <taxon>Desulfobulbales</taxon>
        <taxon>Desulfobulbaceae</taxon>
        <taxon>Desulfurivibrio</taxon>
    </lineage>
</organism>
<dbReference type="InParanoid" id="D6Z1P3"/>
<evidence type="ECO:0000313" key="6">
    <source>
        <dbReference type="Proteomes" id="UP000001508"/>
    </source>
</evidence>
<dbReference type="AlphaFoldDB" id="D6Z1P3"/>
<feature type="region of interest" description="Disordered" evidence="3">
    <location>
        <begin position="345"/>
        <end position="367"/>
    </location>
</feature>
<proteinExistence type="predicted"/>
<keyword evidence="6" id="KW-1185">Reference proteome</keyword>
<feature type="repeat" description="NHL" evidence="2">
    <location>
        <begin position="249"/>
        <end position="293"/>
    </location>
</feature>
<dbReference type="GO" id="GO:0000209">
    <property type="term" value="P:protein polyubiquitination"/>
    <property type="evidence" value="ECO:0007669"/>
    <property type="project" value="TreeGrafter"/>
</dbReference>
<dbReference type="Proteomes" id="UP000001508">
    <property type="component" value="Chromosome"/>
</dbReference>
<sequence>MTGAKKVVGRRPERLWPLLLLMMIMIAAGTATAAGPPAPVPPGVNLHVVLEKLILRDHRGDLLRYPSQLAFDPAQEEIYLLLADRGGFVVYDYDFYPHLFLGKGRGLQRPRAVFFAPADHRVLVIQGRIDQRPPSLLIFDGAYLPLIEIELKTPDTPEGEHDFVPSAGVVGRNGDIYLAGGDPRGVMVLSPEGAFRRWLPPLASGEVTGEEEVAAGPISYLTRDTQGRLYGLSEEAGKVYVYSASEELLYSFGQKGANVGQLSRPRGLALDERRGLVYVVDYMRHSVLVYSLNGRFLHEFGGRGTAPRWFNFPNAVVVDAQGRVVVADMFNHRLQVLRPEFIGPGPVGPIPAPGPSAEQPPRRDERE</sequence>
<evidence type="ECO:0000256" key="3">
    <source>
        <dbReference type="SAM" id="MobiDB-lite"/>
    </source>
</evidence>
<feature type="signal peptide" evidence="4">
    <location>
        <begin position="1"/>
        <end position="33"/>
    </location>
</feature>
<dbReference type="STRING" id="589865.DaAHT2_0764"/>
<protein>
    <submittedName>
        <fullName evidence="5">NHL repeat containing protein</fullName>
    </submittedName>
</protein>
<dbReference type="EMBL" id="CP001940">
    <property type="protein sequence ID" value="ADH85468.1"/>
    <property type="molecule type" value="Genomic_DNA"/>
</dbReference>
<evidence type="ECO:0000256" key="4">
    <source>
        <dbReference type="SAM" id="SignalP"/>
    </source>
</evidence>
<dbReference type="GO" id="GO:0008270">
    <property type="term" value="F:zinc ion binding"/>
    <property type="evidence" value="ECO:0007669"/>
    <property type="project" value="UniProtKB-KW"/>
</dbReference>
<dbReference type="GO" id="GO:0043161">
    <property type="term" value="P:proteasome-mediated ubiquitin-dependent protein catabolic process"/>
    <property type="evidence" value="ECO:0007669"/>
    <property type="project" value="TreeGrafter"/>
</dbReference>
<feature type="repeat" description="NHL" evidence="2">
    <location>
        <begin position="297"/>
        <end position="340"/>
    </location>
</feature>
<keyword evidence="1" id="KW-0677">Repeat</keyword>
<evidence type="ECO:0000256" key="1">
    <source>
        <dbReference type="ARBA" id="ARBA00022737"/>
    </source>
</evidence>
<feature type="chain" id="PRO_5003091556" evidence="4">
    <location>
        <begin position="34"/>
        <end position="367"/>
    </location>
</feature>
<dbReference type="Gene3D" id="2.120.10.30">
    <property type="entry name" value="TolB, C-terminal domain"/>
    <property type="match status" value="1"/>
</dbReference>
<dbReference type="PANTHER" id="PTHR24104:SF25">
    <property type="entry name" value="PROTEIN LIN-41"/>
    <property type="match status" value="1"/>
</dbReference>
<dbReference type="InterPro" id="IPR001258">
    <property type="entry name" value="NHL_repeat"/>
</dbReference>
<dbReference type="PANTHER" id="PTHR24104">
    <property type="entry name" value="E3 UBIQUITIN-PROTEIN LIGASE NHLRC1-RELATED"/>
    <property type="match status" value="1"/>
</dbReference>
<reference evidence="6" key="1">
    <citation type="submission" date="2010-02" db="EMBL/GenBank/DDBJ databases">
        <title>Complete sequence of Desulfurivibrio alkaliphilus AHT2.</title>
        <authorList>
            <consortium name="US DOE Joint Genome Institute"/>
            <person name="Pitluck S."/>
            <person name="Chertkov O."/>
            <person name="Detter J.C."/>
            <person name="Han C."/>
            <person name="Tapia R."/>
            <person name="Larimer F."/>
            <person name="Land M."/>
            <person name="Hauser L."/>
            <person name="Kyrpides N."/>
            <person name="Mikhailova N."/>
            <person name="Sorokin D.Y."/>
            <person name="Muyzer G."/>
            <person name="Woyke T."/>
        </authorList>
    </citation>
    <scope>NUCLEOTIDE SEQUENCE [LARGE SCALE GENOMIC DNA]</scope>
    <source>
        <strain evidence="6">DSM 19089 / UNIQEM U267 / AHT2</strain>
    </source>
</reference>
<evidence type="ECO:0000313" key="5">
    <source>
        <dbReference type="EMBL" id="ADH85468.1"/>
    </source>
</evidence>
<dbReference type="SUPFAM" id="SSF101898">
    <property type="entry name" value="NHL repeat"/>
    <property type="match status" value="1"/>
</dbReference>
<dbReference type="eggNOG" id="COG3391">
    <property type="taxonomic scope" value="Bacteria"/>
</dbReference>
<dbReference type="PROSITE" id="PS51125">
    <property type="entry name" value="NHL"/>
    <property type="match status" value="2"/>
</dbReference>
<dbReference type="HOGENOM" id="CLU_762753_0_0_7"/>
<dbReference type="InterPro" id="IPR011042">
    <property type="entry name" value="6-blade_b-propeller_TolB-like"/>
</dbReference>
<dbReference type="GO" id="GO:0061630">
    <property type="term" value="F:ubiquitin protein ligase activity"/>
    <property type="evidence" value="ECO:0007669"/>
    <property type="project" value="TreeGrafter"/>
</dbReference>
<accession>D6Z1P3</accession>
<evidence type="ECO:0000256" key="2">
    <source>
        <dbReference type="PROSITE-ProRule" id="PRU00504"/>
    </source>
</evidence>
<gene>
    <name evidence="5" type="ordered locus">DaAHT2_0764</name>
</gene>